<evidence type="ECO:0000259" key="2">
    <source>
        <dbReference type="Pfam" id="PF07331"/>
    </source>
</evidence>
<dbReference type="Proteomes" id="UP000292507">
    <property type="component" value="Unassembled WGS sequence"/>
</dbReference>
<dbReference type="OrthoDB" id="5186924at2"/>
<keyword evidence="1" id="KW-0472">Membrane</keyword>
<dbReference type="InterPro" id="IPR009936">
    <property type="entry name" value="DUF1468"/>
</dbReference>
<keyword evidence="1" id="KW-1133">Transmembrane helix</keyword>
<dbReference type="EMBL" id="SHKV01000001">
    <property type="protein sequence ID" value="RZU31532.1"/>
    <property type="molecule type" value="Genomic_DNA"/>
</dbReference>
<reference evidence="3 4" key="1">
    <citation type="submission" date="2019-02" db="EMBL/GenBank/DDBJ databases">
        <title>Sequencing the genomes of 1000 actinobacteria strains.</title>
        <authorList>
            <person name="Klenk H.-P."/>
        </authorList>
    </citation>
    <scope>NUCLEOTIDE SEQUENCE [LARGE SCALE GENOMIC DNA]</scope>
    <source>
        <strain evidence="3 4">DSM 44509</strain>
    </source>
</reference>
<dbReference type="Pfam" id="PF07331">
    <property type="entry name" value="TctB"/>
    <property type="match status" value="1"/>
</dbReference>
<feature type="transmembrane region" description="Helical" evidence="1">
    <location>
        <begin position="119"/>
        <end position="142"/>
    </location>
</feature>
<keyword evidence="4" id="KW-1185">Reference proteome</keyword>
<gene>
    <name evidence="3" type="ORF">BKA19_1200</name>
</gene>
<comment type="caution">
    <text evidence="3">The sequence shown here is derived from an EMBL/GenBank/DDBJ whole genome shotgun (WGS) entry which is preliminary data.</text>
</comment>
<organism evidence="3 4">
    <name type="scientific">Blastococcus saxobsidens</name>
    <dbReference type="NCBI Taxonomy" id="138336"/>
    <lineage>
        <taxon>Bacteria</taxon>
        <taxon>Bacillati</taxon>
        <taxon>Actinomycetota</taxon>
        <taxon>Actinomycetes</taxon>
        <taxon>Geodermatophilales</taxon>
        <taxon>Geodermatophilaceae</taxon>
        <taxon>Blastococcus</taxon>
    </lineage>
</organism>
<evidence type="ECO:0000313" key="4">
    <source>
        <dbReference type="Proteomes" id="UP000292507"/>
    </source>
</evidence>
<keyword evidence="1" id="KW-0812">Transmembrane</keyword>
<name>A0A4Q7Y3Y0_9ACTN</name>
<evidence type="ECO:0000256" key="1">
    <source>
        <dbReference type="SAM" id="Phobius"/>
    </source>
</evidence>
<accession>A0A4Q7Y3Y0</accession>
<dbReference type="AlphaFoldDB" id="A0A4Q7Y3Y0"/>
<feature type="transmembrane region" description="Helical" evidence="1">
    <location>
        <begin position="95"/>
        <end position="112"/>
    </location>
</feature>
<sequence>MNMHGARKDLLAGAVFVCFGLAFALTAGSYDVGSALRMGPGYFPLVLGGLLVVLGIAIAVKAFVAGEGGDLGAVPWKALVLLVVALLFFGYTVRGLGLVPSLLVTVFLTALAGRNARVIPAALVAASLTALSILIFVIALQLRLPYFGFWLQG</sequence>
<feature type="transmembrane region" description="Helical" evidence="1">
    <location>
        <begin position="42"/>
        <end position="64"/>
    </location>
</feature>
<feature type="domain" description="DUF1468" evidence="2">
    <location>
        <begin position="11"/>
        <end position="145"/>
    </location>
</feature>
<proteinExistence type="predicted"/>
<protein>
    <submittedName>
        <fullName evidence="3">Tripartite tricarboxylate transporter TctB family protein</fullName>
    </submittedName>
</protein>
<evidence type="ECO:0000313" key="3">
    <source>
        <dbReference type="EMBL" id="RZU31532.1"/>
    </source>
</evidence>